<comment type="similarity">
    <text evidence="1">Belongs to the centrin family.</text>
</comment>
<evidence type="ECO:0000256" key="3">
    <source>
        <dbReference type="ARBA" id="ARBA00022837"/>
    </source>
</evidence>
<dbReference type="GO" id="GO:0005509">
    <property type="term" value="F:calcium ion binding"/>
    <property type="evidence" value="ECO:0007669"/>
    <property type="project" value="InterPro"/>
</dbReference>
<dbReference type="InterPro" id="IPR002048">
    <property type="entry name" value="EF_hand_dom"/>
</dbReference>
<evidence type="ECO:0000256" key="1">
    <source>
        <dbReference type="ARBA" id="ARBA00005253"/>
    </source>
</evidence>
<name>A0A813KJI2_POLGL</name>
<dbReference type="Pfam" id="PF13499">
    <property type="entry name" value="EF-hand_7"/>
    <property type="match status" value="2"/>
</dbReference>
<comment type="caution">
    <text evidence="5">The sequence shown here is derived from an EMBL/GenBank/DDBJ whole genome shotgun (WGS) entry which is preliminary data.</text>
</comment>
<feature type="domain" description="EF-hand" evidence="4">
    <location>
        <begin position="266"/>
        <end position="288"/>
    </location>
</feature>
<feature type="domain" description="EF-hand" evidence="4">
    <location>
        <begin position="219"/>
        <end position="254"/>
    </location>
</feature>
<dbReference type="PROSITE" id="PS00018">
    <property type="entry name" value="EF_HAND_1"/>
    <property type="match status" value="4"/>
</dbReference>
<evidence type="ECO:0000313" key="5">
    <source>
        <dbReference type="EMBL" id="CAE8708853.1"/>
    </source>
</evidence>
<dbReference type="AlphaFoldDB" id="A0A813KJI2"/>
<organism evidence="5 6">
    <name type="scientific">Polarella glacialis</name>
    <name type="common">Dinoflagellate</name>
    <dbReference type="NCBI Taxonomy" id="89957"/>
    <lineage>
        <taxon>Eukaryota</taxon>
        <taxon>Sar</taxon>
        <taxon>Alveolata</taxon>
        <taxon>Dinophyceae</taxon>
        <taxon>Suessiales</taxon>
        <taxon>Suessiaceae</taxon>
        <taxon>Polarella</taxon>
    </lineage>
</organism>
<dbReference type="InterPro" id="IPR011992">
    <property type="entry name" value="EF-hand-dom_pair"/>
</dbReference>
<protein>
    <recommendedName>
        <fullName evidence="4">EF-hand domain-containing protein</fullName>
    </recommendedName>
</protein>
<dbReference type="PANTHER" id="PTHR46311:SF5">
    <property type="entry name" value="EF-HAND DOMAIN-CONTAINING PROTEIN"/>
    <property type="match status" value="1"/>
</dbReference>
<evidence type="ECO:0000256" key="2">
    <source>
        <dbReference type="ARBA" id="ARBA00022737"/>
    </source>
</evidence>
<dbReference type="InterPro" id="IPR051111">
    <property type="entry name" value="Ca-binding_regulatory"/>
</dbReference>
<sequence length="288" mass="32204">MDDNDIILVPASFRRELKDIANVRVEQREDGMWMQPKEITLQQLREYLEHHLESGSWNATPERRFGFNKEGVFIHQGHQKRYFGILRSAASGKLQEEVPVAAHKEPDAGEASMALLDRLKTKVSDGISFTEVSDGMRKQALMATFKAADANGNGTLSKQEIGLLLRRLLMTISQKAIDELIEQADLNRDGKVSYEEFVDWIAADFRSEAANQMRSVLGTPGGILRASFRAWDRNGSGSISKVEMQKVLQAACPTLPEKDFNILSGLMDTDDNGSIDYDEFVAFLCADS</sequence>
<dbReference type="EMBL" id="CAJNNW010031752">
    <property type="protein sequence ID" value="CAE8708853.1"/>
    <property type="molecule type" value="Genomic_DNA"/>
</dbReference>
<dbReference type="Proteomes" id="UP000626109">
    <property type="component" value="Unassembled WGS sequence"/>
</dbReference>
<evidence type="ECO:0000313" key="6">
    <source>
        <dbReference type="Proteomes" id="UP000626109"/>
    </source>
</evidence>
<dbReference type="Gene3D" id="1.10.238.10">
    <property type="entry name" value="EF-hand"/>
    <property type="match status" value="2"/>
</dbReference>
<feature type="domain" description="EF-hand" evidence="4">
    <location>
        <begin position="136"/>
        <end position="171"/>
    </location>
</feature>
<dbReference type="GO" id="GO:0032588">
    <property type="term" value="C:trans-Golgi network membrane"/>
    <property type="evidence" value="ECO:0007669"/>
    <property type="project" value="TreeGrafter"/>
</dbReference>
<dbReference type="PANTHER" id="PTHR46311">
    <property type="entry name" value="CALCIUM-BINDING PROTEIN 8-RELATED"/>
    <property type="match status" value="1"/>
</dbReference>
<accession>A0A813KJI2</accession>
<dbReference type="FunFam" id="1.10.238.10:FF:000178">
    <property type="entry name" value="Calmodulin-2 A"/>
    <property type="match status" value="1"/>
</dbReference>
<reference evidence="5" key="1">
    <citation type="submission" date="2021-02" db="EMBL/GenBank/DDBJ databases">
        <authorList>
            <person name="Dougan E. K."/>
            <person name="Rhodes N."/>
            <person name="Thang M."/>
            <person name="Chan C."/>
        </authorList>
    </citation>
    <scope>NUCLEOTIDE SEQUENCE</scope>
</reference>
<keyword evidence="2" id="KW-0677">Repeat</keyword>
<dbReference type="InterPro" id="IPR018247">
    <property type="entry name" value="EF_Hand_1_Ca_BS"/>
</dbReference>
<dbReference type="CDD" id="cd00051">
    <property type="entry name" value="EFh"/>
    <property type="match status" value="1"/>
</dbReference>
<dbReference type="SUPFAM" id="SSF47473">
    <property type="entry name" value="EF-hand"/>
    <property type="match status" value="1"/>
</dbReference>
<dbReference type="SMART" id="SM00054">
    <property type="entry name" value="EFh"/>
    <property type="match status" value="4"/>
</dbReference>
<dbReference type="PROSITE" id="PS50222">
    <property type="entry name" value="EF_HAND_2"/>
    <property type="match status" value="4"/>
</dbReference>
<feature type="domain" description="EF-hand" evidence="4">
    <location>
        <begin position="172"/>
        <end position="207"/>
    </location>
</feature>
<proteinExistence type="inferred from homology"/>
<keyword evidence="3" id="KW-0106">Calcium</keyword>
<evidence type="ECO:0000259" key="4">
    <source>
        <dbReference type="PROSITE" id="PS50222"/>
    </source>
</evidence>
<gene>
    <name evidence="5" type="ORF">PGLA2088_LOCUS35132</name>
</gene>